<sequence>MLRSLTSAQITVDIVVAALFGLVIGGSELAFSDGTIPVIVVMGMTAALAVRRISPGIALGLSWLAVAIQLTGGLQAVPSNVAILAVLYATGCYGERWVRWAGLASAVVGGIIAATYTTAMFIYGGIDLATISQLPAVVLTSFLGSIAAIFVFALSWVTGLLVRTSRNAKEENVRRLQAQQEQRIAQQSVVVEQERNRIARDMHDVVAHSLAVVIAQADGARYAHKGDPEAMDGTLATIADTARSALGDVRLLLAELRHRQGEGPQPLLTDIDALFEQMRGAGLDVRPTVLREEAPLPVGHQISIYRILQEALTNALRHGDTSEPVQVDLIWRDGGVTVRIDNAVSGRPSHEDALGHGLPGMRERAALVGGFLTADRTPADRFVVTAFVPVPAAIQQGSTR</sequence>
<dbReference type="RefSeq" id="WP_121672753.1">
    <property type="nucleotide sequence ID" value="NZ_BMXM01000001.1"/>
</dbReference>
<dbReference type="PANTHER" id="PTHR24421">
    <property type="entry name" value="NITRATE/NITRITE SENSOR PROTEIN NARX-RELATED"/>
    <property type="match status" value="1"/>
</dbReference>
<feature type="transmembrane region" description="Helical" evidence="9">
    <location>
        <begin position="60"/>
        <end position="88"/>
    </location>
</feature>
<keyword evidence="3" id="KW-0597">Phosphoprotein</keyword>
<dbReference type="GO" id="GO:0016020">
    <property type="term" value="C:membrane"/>
    <property type="evidence" value="ECO:0007669"/>
    <property type="project" value="InterPro"/>
</dbReference>
<dbReference type="Gene3D" id="1.20.5.1930">
    <property type="match status" value="1"/>
</dbReference>
<dbReference type="EC" id="2.7.13.3" evidence="2"/>
<dbReference type="InterPro" id="IPR050482">
    <property type="entry name" value="Sensor_HK_TwoCompSys"/>
</dbReference>
<evidence type="ECO:0000256" key="9">
    <source>
        <dbReference type="SAM" id="Phobius"/>
    </source>
</evidence>
<dbReference type="CDD" id="cd16917">
    <property type="entry name" value="HATPase_UhpB-NarQ-NarX-like"/>
    <property type="match status" value="1"/>
</dbReference>
<evidence type="ECO:0000256" key="1">
    <source>
        <dbReference type="ARBA" id="ARBA00000085"/>
    </source>
</evidence>
<feature type="transmembrane region" description="Helical" evidence="9">
    <location>
        <begin position="6"/>
        <end position="24"/>
    </location>
</feature>
<feature type="transmembrane region" description="Helical" evidence="9">
    <location>
        <begin position="36"/>
        <end position="54"/>
    </location>
</feature>
<name>A0A3L6ZUS2_9MICO</name>
<keyword evidence="4" id="KW-0808">Transferase</keyword>
<evidence type="ECO:0000259" key="11">
    <source>
        <dbReference type="Pfam" id="PF07730"/>
    </source>
</evidence>
<gene>
    <name evidence="13" type="ORF">D9V29_07730</name>
</gene>
<protein>
    <recommendedName>
        <fullName evidence="2">histidine kinase</fullName>
        <ecNumber evidence="2">2.7.13.3</ecNumber>
    </recommendedName>
</protein>
<dbReference type="SUPFAM" id="SSF55874">
    <property type="entry name" value="ATPase domain of HSP90 chaperone/DNA topoisomerase II/histidine kinase"/>
    <property type="match status" value="1"/>
</dbReference>
<feature type="transmembrane region" description="Helical" evidence="9">
    <location>
        <begin position="100"/>
        <end position="124"/>
    </location>
</feature>
<dbReference type="Proteomes" id="UP000270299">
    <property type="component" value="Unassembled WGS sequence"/>
</dbReference>
<dbReference type="Gene3D" id="3.30.565.10">
    <property type="entry name" value="Histidine kinase-like ATPase, C-terminal domain"/>
    <property type="match status" value="1"/>
</dbReference>
<dbReference type="InterPro" id="IPR003594">
    <property type="entry name" value="HATPase_dom"/>
</dbReference>
<evidence type="ECO:0000256" key="4">
    <source>
        <dbReference type="ARBA" id="ARBA00022679"/>
    </source>
</evidence>
<dbReference type="GO" id="GO:0000155">
    <property type="term" value="F:phosphorelay sensor kinase activity"/>
    <property type="evidence" value="ECO:0007669"/>
    <property type="project" value="InterPro"/>
</dbReference>
<dbReference type="EMBL" id="RCUV01000007">
    <property type="protein sequence ID" value="RLP71733.1"/>
    <property type="molecule type" value="Genomic_DNA"/>
</dbReference>
<feature type="domain" description="Signal transduction histidine kinase subgroup 3 dimerisation and phosphoacceptor" evidence="11">
    <location>
        <begin position="194"/>
        <end position="259"/>
    </location>
</feature>
<evidence type="ECO:0000256" key="3">
    <source>
        <dbReference type="ARBA" id="ARBA00022553"/>
    </source>
</evidence>
<reference evidence="13 14" key="1">
    <citation type="submission" date="2018-10" db="EMBL/GenBank/DDBJ databases">
        <authorList>
            <person name="Li J."/>
        </authorList>
    </citation>
    <scope>NUCLEOTIDE SEQUENCE [LARGE SCALE GENOMIC DNA]</scope>
    <source>
        <strain evidence="13 14">CCTCC AB209002</strain>
    </source>
</reference>
<comment type="caution">
    <text evidence="13">The sequence shown here is derived from an EMBL/GenBank/DDBJ whole genome shotgun (WGS) entry which is preliminary data.</text>
</comment>
<evidence type="ECO:0000313" key="13">
    <source>
        <dbReference type="EMBL" id="RLP71733.1"/>
    </source>
</evidence>
<dbReference type="PANTHER" id="PTHR24421:SF10">
    <property type="entry name" value="NITRATE_NITRITE SENSOR PROTEIN NARQ"/>
    <property type="match status" value="1"/>
</dbReference>
<dbReference type="InterPro" id="IPR011712">
    <property type="entry name" value="Sig_transdc_His_kin_sub3_dim/P"/>
</dbReference>
<evidence type="ECO:0000256" key="6">
    <source>
        <dbReference type="ARBA" id="ARBA00022777"/>
    </source>
</evidence>
<accession>A0A3L6ZUS2</accession>
<comment type="catalytic activity">
    <reaction evidence="1">
        <text>ATP + protein L-histidine = ADP + protein N-phospho-L-histidine.</text>
        <dbReference type="EC" id="2.7.13.3"/>
    </reaction>
</comment>
<dbReference type="Pfam" id="PF02518">
    <property type="entry name" value="HATPase_c"/>
    <property type="match status" value="1"/>
</dbReference>
<dbReference type="AlphaFoldDB" id="A0A3L6ZUS2"/>
<feature type="domain" description="DUF7134" evidence="12">
    <location>
        <begin position="6"/>
        <end position="166"/>
    </location>
</feature>
<proteinExistence type="predicted"/>
<keyword evidence="8" id="KW-0902">Two-component regulatory system</keyword>
<evidence type="ECO:0000256" key="7">
    <source>
        <dbReference type="ARBA" id="ARBA00022840"/>
    </source>
</evidence>
<dbReference type="InterPro" id="IPR036890">
    <property type="entry name" value="HATPase_C_sf"/>
</dbReference>
<dbReference type="Pfam" id="PF23539">
    <property type="entry name" value="DUF7134"/>
    <property type="match status" value="1"/>
</dbReference>
<organism evidence="13 14">
    <name type="scientific">Mycetocola manganoxydans</name>
    <dbReference type="NCBI Taxonomy" id="699879"/>
    <lineage>
        <taxon>Bacteria</taxon>
        <taxon>Bacillati</taxon>
        <taxon>Actinomycetota</taxon>
        <taxon>Actinomycetes</taxon>
        <taxon>Micrococcales</taxon>
        <taxon>Microbacteriaceae</taxon>
        <taxon>Mycetocola</taxon>
    </lineage>
</organism>
<evidence type="ECO:0000259" key="10">
    <source>
        <dbReference type="Pfam" id="PF02518"/>
    </source>
</evidence>
<keyword evidence="6 13" id="KW-0418">Kinase</keyword>
<feature type="domain" description="Histidine kinase/HSP90-like ATPase" evidence="10">
    <location>
        <begin position="300"/>
        <end position="390"/>
    </location>
</feature>
<dbReference type="OrthoDB" id="227596at2"/>
<dbReference type="GO" id="GO:0046983">
    <property type="term" value="F:protein dimerization activity"/>
    <property type="evidence" value="ECO:0007669"/>
    <property type="project" value="InterPro"/>
</dbReference>
<keyword evidence="7" id="KW-0067">ATP-binding</keyword>
<dbReference type="GO" id="GO:0005524">
    <property type="term" value="F:ATP binding"/>
    <property type="evidence" value="ECO:0007669"/>
    <property type="project" value="UniProtKB-KW"/>
</dbReference>
<keyword evidence="9" id="KW-0472">Membrane</keyword>
<evidence type="ECO:0000256" key="5">
    <source>
        <dbReference type="ARBA" id="ARBA00022741"/>
    </source>
</evidence>
<evidence type="ECO:0000256" key="8">
    <source>
        <dbReference type="ARBA" id="ARBA00023012"/>
    </source>
</evidence>
<keyword evidence="14" id="KW-1185">Reference proteome</keyword>
<dbReference type="InterPro" id="IPR055558">
    <property type="entry name" value="DUF7134"/>
</dbReference>
<dbReference type="Pfam" id="PF07730">
    <property type="entry name" value="HisKA_3"/>
    <property type="match status" value="1"/>
</dbReference>
<keyword evidence="9" id="KW-0812">Transmembrane</keyword>
<keyword evidence="5" id="KW-0547">Nucleotide-binding</keyword>
<evidence type="ECO:0000313" key="14">
    <source>
        <dbReference type="Proteomes" id="UP000270299"/>
    </source>
</evidence>
<keyword evidence="9" id="KW-1133">Transmembrane helix</keyword>
<feature type="transmembrane region" description="Helical" evidence="9">
    <location>
        <begin position="136"/>
        <end position="162"/>
    </location>
</feature>
<evidence type="ECO:0000259" key="12">
    <source>
        <dbReference type="Pfam" id="PF23539"/>
    </source>
</evidence>
<evidence type="ECO:0000256" key="2">
    <source>
        <dbReference type="ARBA" id="ARBA00012438"/>
    </source>
</evidence>